<dbReference type="InterPro" id="IPR035211">
    <property type="entry name" value="DUF5325"/>
</dbReference>
<evidence type="ECO:0000313" key="3">
    <source>
        <dbReference type="Proteomes" id="UP000624041"/>
    </source>
</evidence>
<name>A0A918D245_9BACI</name>
<proteinExistence type="predicted"/>
<dbReference type="RefSeq" id="WP_188857060.1">
    <property type="nucleotide sequence ID" value="NZ_BMOS01000012.1"/>
</dbReference>
<comment type="caution">
    <text evidence="2">The sequence shown here is derived from an EMBL/GenBank/DDBJ whole genome shotgun (WGS) entry which is preliminary data.</text>
</comment>
<dbReference type="AlphaFoldDB" id="A0A918D245"/>
<evidence type="ECO:0000313" key="2">
    <source>
        <dbReference type="EMBL" id="GGN58363.1"/>
    </source>
</evidence>
<reference evidence="2" key="1">
    <citation type="journal article" date="2014" name="Int. J. Syst. Evol. Microbiol.">
        <title>Complete genome sequence of Corynebacterium casei LMG S-19264T (=DSM 44701T), isolated from a smear-ripened cheese.</title>
        <authorList>
            <consortium name="US DOE Joint Genome Institute (JGI-PGF)"/>
            <person name="Walter F."/>
            <person name="Albersmeier A."/>
            <person name="Kalinowski J."/>
            <person name="Ruckert C."/>
        </authorList>
    </citation>
    <scope>NUCLEOTIDE SEQUENCE</scope>
    <source>
        <strain evidence="2">JCM 17251</strain>
    </source>
</reference>
<feature type="transmembrane region" description="Helical" evidence="1">
    <location>
        <begin position="7"/>
        <end position="27"/>
    </location>
</feature>
<keyword evidence="3" id="KW-1185">Reference proteome</keyword>
<keyword evidence="1" id="KW-0472">Membrane</keyword>
<keyword evidence="1" id="KW-0812">Transmembrane</keyword>
<feature type="transmembrane region" description="Helical" evidence="1">
    <location>
        <begin position="33"/>
        <end position="51"/>
    </location>
</feature>
<keyword evidence="1" id="KW-1133">Transmembrane helix</keyword>
<dbReference type="EMBL" id="BMOS01000012">
    <property type="protein sequence ID" value="GGN58363.1"/>
    <property type="molecule type" value="Genomic_DNA"/>
</dbReference>
<dbReference type="Pfam" id="PF17259">
    <property type="entry name" value="DUF5325"/>
    <property type="match status" value="1"/>
</dbReference>
<dbReference type="Proteomes" id="UP000624041">
    <property type="component" value="Unassembled WGS sequence"/>
</dbReference>
<sequence>METFNWKFFSLALLVVFMFIAVGFAVALRSVPLIILFILLGFGLMGYGLALKKKQK</sequence>
<accession>A0A918D245</accession>
<protein>
    <recommendedName>
        <fullName evidence="4">YlaF family protein</fullName>
    </recommendedName>
</protein>
<gene>
    <name evidence="2" type="ORF">GCM10007971_20320</name>
</gene>
<evidence type="ECO:0008006" key="4">
    <source>
        <dbReference type="Google" id="ProtNLM"/>
    </source>
</evidence>
<organism evidence="2 3">
    <name type="scientific">Oceanobacillus indicireducens</name>
    <dbReference type="NCBI Taxonomy" id="1004261"/>
    <lineage>
        <taxon>Bacteria</taxon>
        <taxon>Bacillati</taxon>
        <taxon>Bacillota</taxon>
        <taxon>Bacilli</taxon>
        <taxon>Bacillales</taxon>
        <taxon>Bacillaceae</taxon>
        <taxon>Oceanobacillus</taxon>
    </lineage>
</organism>
<evidence type="ECO:0000256" key="1">
    <source>
        <dbReference type="SAM" id="Phobius"/>
    </source>
</evidence>
<reference evidence="2" key="2">
    <citation type="submission" date="2020-09" db="EMBL/GenBank/DDBJ databases">
        <authorList>
            <person name="Sun Q."/>
            <person name="Ohkuma M."/>
        </authorList>
    </citation>
    <scope>NUCLEOTIDE SEQUENCE</scope>
    <source>
        <strain evidence="2">JCM 17251</strain>
    </source>
</reference>